<organism evidence="2 3">
    <name type="scientific">Klebsiella pneumoniae</name>
    <dbReference type="NCBI Taxonomy" id="573"/>
    <lineage>
        <taxon>Bacteria</taxon>
        <taxon>Pseudomonadati</taxon>
        <taxon>Pseudomonadota</taxon>
        <taxon>Gammaproteobacteria</taxon>
        <taxon>Enterobacterales</taxon>
        <taxon>Enterobacteriaceae</taxon>
        <taxon>Klebsiella/Raoultella group</taxon>
        <taxon>Klebsiella</taxon>
        <taxon>Klebsiella pneumoniae complex</taxon>
    </lineage>
</organism>
<feature type="transmembrane region" description="Helical" evidence="1">
    <location>
        <begin position="12"/>
        <end position="35"/>
    </location>
</feature>
<evidence type="ECO:0000256" key="1">
    <source>
        <dbReference type="SAM" id="Phobius"/>
    </source>
</evidence>
<name>A0AB74QV32_KLEPN</name>
<keyword evidence="1" id="KW-0472">Membrane</keyword>
<keyword evidence="1" id="KW-0812">Transmembrane</keyword>
<comment type="caution">
    <text evidence="2">The sequence shown here is derived from an EMBL/GenBank/DDBJ whole genome shotgun (WGS) entry which is preliminary data.</text>
</comment>
<accession>A0AB74QV32</accession>
<evidence type="ECO:0000313" key="2">
    <source>
        <dbReference type="EMBL" id="VGD35682.1"/>
    </source>
</evidence>
<dbReference type="EMBL" id="CAAGWG010000022">
    <property type="protein sequence ID" value="VGD35682.1"/>
    <property type="molecule type" value="Genomic_DNA"/>
</dbReference>
<reference evidence="2 3" key="1">
    <citation type="submission" date="2019-03" db="EMBL/GenBank/DDBJ databases">
        <authorList>
            <consortium name="Pathogen Informatics"/>
        </authorList>
    </citation>
    <scope>NUCLEOTIDE SEQUENCE [LARGE SCALE GENOMIC DNA]</scope>
    <source>
        <strain evidence="2 3">5012STDY7312589</strain>
    </source>
</reference>
<dbReference type="AlphaFoldDB" id="A0AB74QV32"/>
<sequence>MKCLIVTSRHGLLNWYPTFLLYAFSLSVLDLQFGIQLYFYNAVFHVVECGLEADQVSNFITRIQVNRIELQLFVAFAQK</sequence>
<evidence type="ECO:0000313" key="3">
    <source>
        <dbReference type="Proteomes" id="UP000294876"/>
    </source>
</evidence>
<gene>
    <name evidence="2" type="ORF">SAMEA104567804_04547</name>
</gene>
<dbReference type="Proteomes" id="UP000294876">
    <property type="component" value="Unassembled WGS sequence"/>
</dbReference>
<keyword evidence="1" id="KW-1133">Transmembrane helix</keyword>
<proteinExistence type="predicted"/>
<protein>
    <submittedName>
        <fullName evidence="2">Uncharacterized protein</fullName>
    </submittedName>
</protein>